<evidence type="ECO:0000259" key="7">
    <source>
        <dbReference type="Pfam" id="PF26037"/>
    </source>
</evidence>
<keyword evidence="9" id="KW-1185">Reference proteome</keyword>
<dbReference type="Proteomes" id="UP000007801">
    <property type="component" value="Unassembled WGS sequence"/>
</dbReference>
<evidence type="ECO:0000256" key="2">
    <source>
        <dbReference type="ARBA" id="ARBA00022692"/>
    </source>
</evidence>
<feature type="domain" description="Dendritic cell-specific transmembrane protein-like" evidence="6">
    <location>
        <begin position="345"/>
        <end position="534"/>
    </location>
</feature>
<dbReference type="InterPro" id="IPR058842">
    <property type="entry name" value="DCST1_C"/>
</dbReference>
<reference evidence="8 9" key="1">
    <citation type="journal article" date="2007" name="Nature">
        <title>Evolution of genes and genomes on the Drosophila phylogeny.</title>
        <authorList>
            <consortium name="Drosophila 12 Genomes Consortium"/>
            <person name="Clark A.G."/>
            <person name="Eisen M.B."/>
            <person name="Smith D.R."/>
            <person name="Bergman C.M."/>
            <person name="Oliver B."/>
            <person name="Markow T.A."/>
            <person name="Kaufman T.C."/>
            <person name="Kellis M."/>
            <person name="Gelbart W."/>
            <person name="Iyer V.N."/>
            <person name="Pollard D.A."/>
            <person name="Sackton T.B."/>
            <person name="Larracuente A.M."/>
            <person name="Singh N.D."/>
            <person name="Abad J.P."/>
            <person name="Abt D.N."/>
            <person name="Adryan B."/>
            <person name="Aguade M."/>
            <person name="Akashi H."/>
            <person name="Anderson W.W."/>
            <person name="Aquadro C.F."/>
            <person name="Ardell D.H."/>
            <person name="Arguello R."/>
            <person name="Artieri C.G."/>
            <person name="Barbash D.A."/>
            <person name="Barker D."/>
            <person name="Barsanti P."/>
            <person name="Batterham P."/>
            <person name="Batzoglou S."/>
            <person name="Begun D."/>
            <person name="Bhutkar A."/>
            <person name="Blanco E."/>
            <person name="Bosak S.A."/>
            <person name="Bradley R.K."/>
            <person name="Brand A.D."/>
            <person name="Brent M.R."/>
            <person name="Brooks A.N."/>
            <person name="Brown R.H."/>
            <person name="Butlin R.K."/>
            <person name="Caggese C."/>
            <person name="Calvi B.R."/>
            <person name="Bernardo de Carvalho A."/>
            <person name="Caspi A."/>
            <person name="Castrezana S."/>
            <person name="Celniker S.E."/>
            <person name="Chang J.L."/>
            <person name="Chapple C."/>
            <person name="Chatterji S."/>
            <person name="Chinwalla A."/>
            <person name="Civetta A."/>
            <person name="Clifton S.W."/>
            <person name="Comeron J.M."/>
            <person name="Costello J.C."/>
            <person name="Coyne J.A."/>
            <person name="Daub J."/>
            <person name="David R.G."/>
            <person name="Delcher A.L."/>
            <person name="Delehaunty K."/>
            <person name="Do C.B."/>
            <person name="Ebling H."/>
            <person name="Edwards K."/>
            <person name="Eickbush T."/>
            <person name="Evans J.D."/>
            <person name="Filipski A."/>
            <person name="Findeiss S."/>
            <person name="Freyhult E."/>
            <person name="Fulton L."/>
            <person name="Fulton R."/>
            <person name="Garcia A.C."/>
            <person name="Gardiner A."/>
            <person name="Garfield D.A."/>
            <person name="Garvin B.E."/>
            <person name="Gibson G."/>
            <person name="Gilbert D."/>
            <person name="Gnerre S."/>
            <person name="Godfrey J."/>
            <person name="Good R."/>
            <person name="Gotea V."/>
            <person name="Gravely B."/>
            <person name="Greenberg A.J."/>
            <person name="Griffiths-Jones S."/>
            <person name="Gross S."/>
            <person name="Guigo R."/>
            <person name="Gustafson E.A."/>
            <person name="Haerty W."/>
            <person name="Hahn M.W."/>
            <person name="Halligan D.L."/>
            <person name="Halpern A.L."/>
            <person name="Halter G.M."/>
            <person name="Han M.V."/>
            <person name="Heger A."/>
            <person name="Hillier L."/>
            <person name="Hinrichs A.S."/>
            <person name="Holmes I."/>
            <person name="Hoskins R.A."/>
            <person name="Hubisz M.J."/>
            <person name="Hultmark D."/>
            <person name="Huntley M.A."/>
            <person name="Jaffe D.B."/>
            <person name="Jagadeeshan S."/>
            <person name="Jeck W.R."/>
            <person name="Johnson J."/>
            <person name="Jones C.D."/>
            <person name="Jordan W.C."/>
            <person name="Karpen G.H."/>
            <person name="Kataoka E."/>
            <person name="Keightley P.D."/>
            <person name="Kheradpour P."/>
            <person name="Kirkness E.F."/>
            <person name="Koerich L.B."/>
            <person name="Kristiansen K."/>
            <person name="Kudrna D."/>
            <person name="Kulathinal R.J."/>
            <person name="Kumar S."/>
            <person name="Kwok R."/>
            <person name="Lander E."/>
            <person name="Langley C.H."/>
            <person name="Lapoint R."/>
            <person name="Lazzaro B.P."/>
            <person name="Lee S.J."/>
            <person name="Levesque L."/>
            <person name="Li R."/>
            <person name="Lin C.F."/>
            <person name="Lin M.F."/>
            <person name="Lindblad-Toh K."/>
            <person name="Llopart A."/>
            <person name="Long M."/>
            <person name="Low L."/>
            <person name="Lozovsky E."/>
            <person name="Lu J."/>
            <person name="Luo M."/>
            <person name="Machado C.A."/>
            <person name="Makalowski W."/>
            <person name="Marzo M."/>
            <person name="Matsuda M."/>
            <person name="Matzkin L."/>
            <person name="McAllister B."/>
            <person name="McBride C.S."/>
            <person name="McKernan B."/>
            <person name="McKernan K."/>
            <person name="Mendez-Lago M."/>
            <person name="Minx P."/>
            <person name="Mollenhauer M.U."/>
            <person name="Montooth K."/>
            <person name="Mount S.M."/>
            <person name="Mu X."/>
            <person name="Myers E."/>
            <person name="Negre B."/>
            <person name="Newfeld S."/>
            <person name="Nielsen R."/>
            <person name="Noor M.A."/>
            <person name="O'Grady P."/>
            <person name="Pachter L."/>
            <person name="Papaceit M."/>
            <person name="Parisi M.J."/>
            <person name="Parisi M."/>
            <person name="Parts L."/>
            <person name="Pedersen J.S."/>
            <person name="Pesole G."/>
            <person name="Phillippy A.M."/>
            <person name="Ponting C.P."/>
            <person name="Pop M."/>
            <person name="Porcelli D."/>
            <person name="Powell J.R."/>
            <person name="Prohaska S."/>
            <person name="Pruitt K."/>
            <person name="Puig M."/>
            <person name="Quesneville H."/>
            <person name="Ram K.R."/>
            <person name="Rand D."/>
            <person name="Rasmussen M.D."/>
            <person name="Reed L.K."/>
            <person name="Reenan R."/>
            <person name="Reily A."/>
            <person name="Remington K.A."/>
            <person name="Rieger T.T."/>
            <person name="Ritchie M.G."/>
            <person name="Robin C."/>
            <person name="Rogers Y.H."/>
            <person name="Rohde C."/>
            <person name="Rozas J."/>
            <person name="Rubenfield M.J."/>
            <person name="Ruiz A."/>
            <person name="Russo S."/>
            <person name="Salzberg S.L."/>
            <person name="Sanchez-Gracia A."/>
            <person name="Saranga D.J."/>
            <person name="Sato H."/>
            <person name="Schaeffer S.W."/>
            <person name="Schatz M.C."/>
            <person name="Schlenke T."/>
            <person name="Schwartz R."/>
            <person name="Segarra C."/>
            <person name="Singh R.S."/>
            <person name="Sirot L."/>
            <person name="Sirota M."/>
            <person name="Sisneros N.B."/>
            <person name="Smith C.D."/>
            <person name="Smith T.F."/>
            <person name="Spieth J."/>
            <person name="Stage D.E."/>
            <person name="Stark A."/>
            <person name="Stephan W."/>
            <person name="Strausberg R.L."/>
            <person name="Strempel S."/>
            <person name="Sturgill D."/>
            <person name="Sutton G."/>
            <person name="Sutton G.G."/>
            <person name="Tao W."/>
            <person name="Teichmann S."/>
            <person name="Tobari Y.N."/>
            <person name="Tomimura Y."/>
            <person name="Tsolas J.M."/>
            <person name="Valente V.L."/>
            <person name="Venter E."/>
            <person name="Venter J.C."/>
            <person name="Vicario S."/>
            <person name="Vieira F.G."/>
            <person name="Vilella A.J."/>
            <person name="Villasante A."/>
            <person name="Walenz B."/>
            <person name="Wang J."/>
            <person name="Wasserman M."/>
            <person name="Watts T."/>
            <person name="Wilson D."/>
            <person name="Wilson R.K."/>
            <person name="Wing R.A."/>
            <person name="Wolfner M.F."/>
            <person name="Wong A."/>
            <person name="Wong G.K."/>
            <person name="Wu C.I."/>
            <person name="Wu G."/>
            <person name="Yamamoto D."/>
            <person name="Yang H.P."/>
            <person name="Yang S.P."/>
            <person name="Yorke J.A."/>
            <person name="Yoshida K."/>
            <person name="Zdobnov E."/>
            <person name="Zhang P."/>
            <person name="Zhang Y."/>
            <person name="Zimin A.V."/>
            <person name="Baldwin J."/>
            <person name="Abdouelleil A."/>
            <person name="Abdulkadir J."/>
            <person name="Abebe A."/>
            <person name="Abera B."/>
            <person name="Abreu J."/>
            <person name="Acer S.C."/>
            <person name="Aftuck L."/>
            <person name="Alexander A."/>
            <person name="An P."/>
            <person name="Anderson E."/>
            <person name="Anderson S."/>
            <person name="Arachi H."/>
            <person name="Azer M."/>
            <person name="Bachantsang P."/>
            <person name="Barry A."/>
            <person name="Bayul T."/>
            <person name="Berlin A."/>
            <person name="Bessette D."/>
            <person name="Bloom T."/>
            <person name="Blye J."/>
            <person name="Boguslavskiy L."/>
            <person name="Bonnet C."/>
            <person name="Boukhgalter B."/>
            <person name="Bourzgui I."/>
            <person name="Brown A."/>
            <person name="Cahill P."/>
            <person name="Channer S."/>
            <person name="Cheshatsang Y."/>
            <person name="Chuda L."/>
            <person name="Citroen M."/>
            <person name="Collymore A."/>
            <person name="Cooke P."/>
            <person name="Costello M."/>
            <person name="D'Aco K."/>
            <person name="Daza R."/>
            <person name="De Haan G."/>
            <person name="DeGray S."/>
            <person name="DeMaso C."/>
            <person name="Dhargay N."/>
            <person name="Dooley K."/>
            <person name="Dooley E."/>
            <person name="Doricent M."/>
            <person name="Dorje P."/>
            <person name="Dorjee K."/>
            <person name="Dupes A."/>
            <person name="Elong R."/>
            <person name="Falk J."/>
            <person name="Farina A."/>
            <person name="Faro S."/>
            <person name="Ferguson D."/>
            <person name="Fisher S."/>
            <person name="Foley C.D."/>
            <person name="Franke A."/>
            <person name="Friedrich D."/>
            <person name="Gadbois L."/>
            <person name="Gearin G."/>
            <person name="Gearin C.R."/>
            <person name="Giannoukos G."/>
            <person name="Goode T."/>
            <person name="Graham J."/>
            <person name="Grandbois E."/>
            <person name="Grewal S."/>
            <person name="Gyaltsen K."/>
            <person name="Hafez N."/>
            <person name="Hagos B."/>
            <person name="Hall J."/>
            <person name="Henson C."/>
            <person name="Hollinger A."/>
            <person name="Honan T."/>
            <person name="Huard M.D."/>
            <person name="Hughes L."/>
            <person name="Hurhula B."/>
            <person name="Husby M.E."/>
            <person name="Kamat A."/>
            <person name="Kanga B."/>
            <person name="Kashin S."/>
            <person name="Khazanovich D."/>
            <person name="Kisner P."/>
            <person name="Lance K."/>
            <person name="Lara M."/>
            <person name="Lee W."/>
            <person name="Lennon N."/>
            <person name="Letendre F."/>
            <person name="LeVine R."/>
            <person name="Lipovsky A."/>
            <person name="Liu X."/>
            <person name="Liu J."/>
            <person name="Liu S."/>
            <person name="Lokyitsang T."/>
            <person name="Lokyitsang Y."/>
            <person name="Lubonja R."/>
            <person name="Lui A."/>
            <person name="MacDonald P."/>
            <person name="Magnisalis V."/>
            <person name="Maru K."/>
            <person name="Matthews C."/>
            <person name="McCusker W."/>
            <person name="McDonough S."/>
            <person name="Mehta T."/>
            <person name="Meldrim J."/>
            <person name="Meneus L."/>
            <person name="Mihai O."/>
            <person name="Mihalev A."/>
            <person name="Mihova T."/>
            <person name="Mittelman R."/>
            <person name="Mlenga V."/>
            <person name="Montmayeur A."/>
            <person name="Mulrain L."/>
            <person name="Navidi A."/>
            <person name="Naylor J."/>
            <person name="Negash T."/>
            <person name="Nguyen T."/>
            <person name="Nguyen N."/>
            <person name="Nicol R."/>
            <person name="Norbu C."/>
            <person name="Norbu N."/>
            <person name="Novod N."/>
            <person name="O'Neill B."/>
            <person name="Osman S."/>
            <person name="Markiewicz E."/>
            <person name="Oyono O.L."/>
            <person name="Patti C."/>
            <person name="Phunkhang P."/>
            <person name="Pierre F."/>
            <person name="Priest M."/>
            <person name="Raghuraman S."/>
            <person name="Rege F."/>
            <person name="Reyes R."/>
            <person name="Rise C."/>
            <person name="Rogov P."/>
            <person name="Ross K."/>
            <person name="Ryan E."/>
            <person name="Settipalli S."/>
            <person name="Shea T."/>
            <person name="Sherpa N."/>
            <person name="Shi L."/>
            <person name="Shih D."/>
            <person name="Sparrow T."/>
            <person name="Spaulding J."/>
            <person name="Stalker J."/>
            <person name="Stange-Thomann N."/>
            <person name="Stavropoulos S."/>
            <person name="Stone C."/>
            <person name="Strader C."/>
            <person name="Tesfaye S."/>
            <person name="Thomson T."/>
            <person name="Thoulutsang Y."/>
            <person name="Thoulutsang D."/>
            <person name="Topham K."/>
            <person name="Topping I."/>
            <person name="Tsamla T."/>
            <person name="Vassiliev H."/>
            <person name="Vo A."/>
            <person name="Wangchuk T."/>
            <person name="Wangdi T."/>
            <person name="Weiand M."/>
            <person name="Wilkinson J."/>
            <person name="Wilson A."/>
            <person name="Yadav S."/>
            <person name="Young G."/>
            <person name="Yu Q."/>
            <person name="Zembek L."/>
            <person name="Zhong D."/>
            <person name="Zimmer A."/>
            <person name="Zwirko Z."/>
            <person name="Jaffe D.B."/>
            <person name="Alvarez P."/>
            <person name="Brockman W."/>
            <person name="Butler J."/>
            <person name="Chin C."/>
            <person name="Gnerre S."/>
            <person name="Grabherr M."/>
            <person name="Kleber M."/>
            <person name="Mauceli E."/>
            <person name="MacCallum I."/>
        </authorList>
    </citation>
    <scope>NUCLEOTIDE SEQUENCE [LARGE SCALE GENOMIC DNA]</scope>
    <source>
        <strain evidence="9">Tucson 14024-0371.13</strain>
    </source>
</reference>
<feature type="transmembrane region" description="Helical" evidence="5">
    <location>
        <begin position="48"/>
        <end position="65"/>
    </location>
</feature>
<name>B3M6L5_DROAN</name>
<evidence type="ECO:0000256" key="5">
    <source>
        <dbReference type="SAM" id="Phobius"/>
    </source>
</evidence>
<dbReference type="EMBL" id="CH902618">
    <property type="protein sequence ID" value="EDV38665.2"/>
    <property type="molecule type" value="Genomic_DNA"/>
</dbReference>
<dbReference type="AlphaFoldDB" id="B3M6L5"/>
<dbReference type="InParanoid" id="B3M6L5"/>
<dbReference type="Pfam" id="PF26039">
    <property type="entry name" value="Dcst2"/>
    <property type="match status" value="1"/>
</dbReference>
<evidence type="ECO:0000259" key="6">
    <source>
        <dbReference type="Pfam" id="PF07782"/>
    </source>
</evidence>
<keyword evidence="3 5" id="KW-1133">Transmembrane helix</keyword>
<evidence type="ECO:0000256" key="3">
    <source>
        <dbReference type="ARBA" id="ARBA00022989"/>
    </source>
</evidence>
<evidence type="ECO:0000256" key="4">
    <source>
        <dbReference type="ARBA" id="ARBA00023136"/>
    </source>
</evidence>
<dbReference type="Pfam" id="PF26037">
    <property type="entry name" value="zf-RING_DCST1_C"/>
    <property type="match status" value="1"/>
</dbReference>
<dbReference type="GeneID" id="6507509"/>
<dbReference type="GO" id="GO:0016020">
    <property type="term" value="C:membrane"/>
    <property type="evidence" value="ECO:0007669"/>
    <property type="project" value="UniProtKB-SubCell"/>
</dbReference>
<keyword evidence="2 5" id="KW-0812">Transmembrane</keyword>
<dbReference type="PANTHER" id="PTHR21041">
    <property type="entry name" value="DENDRITIC CELL-SPECIFIC TRANSMEMBRANE PROTEIN"/>
    <property type="match status" value="1"/>
</dbReference>
<sequence length="678" mass="78237">MEGGESKGMWTFKLVVPIVLLGYLMGILLALSWYWWHPYLRSQDMGKKWLSVVGIVLLVIGLFYNRVVRCFFALSIPSLFGGRGRAFLISFAFVIVTIGPVANILANLRILLRTLACAQELLRQALGQMLEVILEPVHAVRLAVNLMMQEVRKVLNAVMVVLMRIQEHLIVIIDTLKNCATWLKSVVDLCNAEMGTPWERCKNTANAAMVRCQEKLGLFKAFCHATKLFLALCYPAKIIDVFCSGFSDFSWTVLDQILTRYHAFVRQIEQMFDANITFDHEFSFETNSSKSLADVGEEVVQDINQRLSPLAFLIDLVDILCWLMVFSVFIKSFVFYVRFMHSRGFQNFFITELLEQVDQRYRRHGSEPLLPLHRLERMTYMKLTSLRLTQLEIFTLIKNATFMILPCLQLFCVCFVDYGLFWLLAMMSFYGHQEAGLEVPAYIDLEIKGGGFVGDIMRGIANAFRPLTQKTVLETNPCLPLPVEPKYSVYFQIGGLCLLAWLIVLAEPYVLRLRHPIMAYFHPERAHERAVFLHRTIFLKRETIFKFARRRARNKFTYQGHVKHYRWVIRLRKLLAWCCRCCNCLRGRGCIICSRSFASLPLGSRYPCKTPDCKGVYCKECYEETEGVCCLCKRPLDYGDFSDCSEVEDSSDMENVETYRELKFRKNCGDSTKEGTMP</sequence>
<feature type="transmembrane region" description="Helical" evidence="5">
    <location>
        <begin position="489"/>
        <end position="511"/>
    </location>
</feature>
<dbReference type="InterPro" id="IPR051856">
    <property type="entry name" value="CSR-E3_Ligase_Protein"/>
</dbReference>
<protein>
    <submittedName>
        <fullName evidence="8">Uncharacterized protein, isoform C</fullName>
    </submittedName>
</protein>
<dbReference type="eggNOG" id="KOG3726">
    <property type="taxonomic scope" value="Eukaryota"/>
</dbReference>
<gene>
    <name evidence="8" type="primary">Dana\GF24881</name>
    <name evidence="8" type="synonym">dana_GLEANR_9569</name>
    <name evidence="8" type="ORF">GF24881</name>
</gene>
<feature type="transmembrane region" description="Helical" evidence="5">
    <location>
        <begin position="86"/>
        <end position="106"/>
    </location>
</feature>
<dbReference type="KEGG" id="dan:6507509"/>
<dbReference type="Pfam" id="PF07782">
    <property type="entry name" value="DC_STAMP"/>
    <property type="match status" value="1"/>
</dbReference>
<accession>B3M6L5</accession>
<feature type="transmembrane region" description="Helical" evidence="5">
    <location>
        <begin position="402"/>
        <end position="424"/>
    </location>
</feature>
<feature type="transmembrane region" description="Helical" evidence="5">
    <location>
        <begin position="310"/>
        <end position="337"/>
    </location>
</feature>
<feature type="transmembrane region" description="Helical" evidence="5">
    <location>
        <begin position="12"/>
        <end position="36"/>
    </location>
</feature>
<dbReference type="PANTHER" id="PTHR21041:SF9">
    <property type="entry name" value="DENDRITIC CELL-SPECIFIC TRANSMEMBRANE PROTEIN-LIKE DOMAIN-CONTAINING PROTEIN"/>
    <property type="match status" value="1"/>
</dbReference>
<keyword evidence="4 5" id="KW-0472">Membrane</keyword>
<evidence type="ECO:0000313" key="9">
    <source>
        <dbReference type="Proteomes" id="UP000007801"/>
    </source>
</evidence>
<proteinExistence type="predicted"/>
<comment type="subcellular location">
    <subcellularLocation>
        <location evidence="1">Membrane</location>
        <topology evidence="1">Multi-pass membrane protein</topology>
    </subcellularLocation>
</comment>
<organism evidence="8 9">
    <name type="scientific">Drosophila ananassae</name>
    <name type="common">Fruit fly</name>
    <dbReference type="NCBI Taxonomy" id="7217"/>
    <lineage>
        <taxon>Eukaryota</taxon>
        <taxon>Metazoa</taxon>
        <taxon>Ecdysozoa</taxon>
        <taxon>Arthropoda</taxon>
        <taxon>Hexapoda</taxon>
        <taxon>Insecta</taxon>
        <taxon>Pterygota</taxon>
        <taxon>Neoptera</taxon>
        <taxon>Endopterygota</taxon>
        <taxon>Diptera</taxon>
        <taxon>Brachycera</taxon>
        <taxon>Muscomorpha</taxon>
        <taxon>Ephydroidea</taxon>
        <taxon>Drosophilidae</taxon>
        <taxon>Drosophila</taxon>
        <taxon>Sophophora</taxon>
    </lineage>
</organism>
<dbReference type="OrthoDB" id="6598372at2759"/>
<dbReference type="STRING" id="7217.B3M6L5"/>
<feature type="domain" description="E3 ubiquitin-protein ligase DCST1-like C-terminal" evidence="7">
    <location>
        <begin position="590"/>
        <end position="635"/>
    </location>
</feature>
<dbReference type="InterPro" id="IPR012858">
    <property type="entry name" value="DC_STAMP-like"/>
</dbReference>
<evidence type="ECO:0000313" key="8">
    <source>
        <dbReference type="EMBL" id="EDV38665.2"/>
    </source>
</evidence>
<dbReference type="HOGENOM" id="CLU_015030_0_0_1"/>
<evidence type="ECO:0000256" key="1">
    <source>
        <dbReference type="ARBA" id="ARBA00004141"/>
    </source>
</evidence>